<dbReference type="RefSeq" id="WP_382392634.1">
    <property type="nucleotide sequence ID" value="NZ_JBHUNA010000017.1"/>
</dbReference>
<evidence type="ECO:0000313" key="3">
    <source>
        <dbReference type="EMBL" id="MFD2760792.1"/>
    </source>
</evidence>
<name>A0ABW5V820_9BACI</name>
<dbReference type="PANTHER" id="PTHR12935">
    <property type="entry name" value="GAMMA-GLUTAMYLCYCLOTRANSFERASE"/>
    <property type="match status" value="1"/>
</dbReference>
<evidence type="ECO:0000256" key="1">
    <source>
        <dbReference type="ARBA" id="ARBA00023239"/>
    </source>
</evidence>
<comment type="caution">
    <text evidence="3">The sequence shown here is derived from an EMBL/GenBank/DDBJ whole genome shotgun (WGS) entry which is preliminary data.</text>
</comment>
<dbReference type="CDD" id="cd06661">
    <property type="entry name" value="GGCT_like"/>
    <property type="match status" value="2"/>
</dbReference>
<keyword evidence="4" id="KW-1185">Reference proteome</keyword>
<dbReference type="EMBL" id="JBHUNA010000017">
    <property type="protein sequence ID" value="MFD2760792.1"/>
    <property type="molecule type" value="Genomic_DNA"/>
</dbReference>
<reference evidence="4" key="1">
    <citation type="journal article" date="2019" name="Int. J. Syst. Evol. Microbiol.">
        <title>The Global Catalogue of Microorganisms (GCM) 10K type strain sequencing project: providing services to taxonomists for standard genome sequencing and annotation.</title>
        <authorList>
            <consortium name="The Broad Institute Genomics Platform"/>
            <consortium name="The Broad Institute Genome Sequencing Center for Infectious Disease"/>
            <person name="Wu L."/>
            <person name="Ma J."/>
        </authorList>
    </citation>
    <scope>NUCLEOTIDE SEQUENCE [LARGE SCALE GENOMIC DNA]</scope>
    <source>
        <strain evidence="4">TISTR 1535</strain>
    </source>
</reference>
<keyword evidence="1" id="KW-0456">Lyase</keyword>
<gene>
    <name evidence="3" type="ORF">ACFSUO_07410</name>
</gene>
<dbReference type="Proteomes" id="UP001597502">
    <property type="component" value="Unassembled WGS sequence"/>
</dbReference>
<accession>A0ABW5V820</accession>
<dbReference type="InterPro" id="IPR036568">
    <property type="entry name" value="GGCT-like_sf"/>
</dbReference>
<evidence type="ECO:0000313" key="4">
    <source>
        <dbReference type="Proteomes" id="UP001597502"/>
    </source>
</evidence>
<dbReference type="Pfam" id="PF06094">
    <property type="entry name" value="GGACT"/>
    <property type="match status" value="1"/>
</dbReference>
<dbReference type="Gene3D" id="3.10.490.10">
    <property type="entry name" value="Gamma-glutamyl cyclotransferase-like"/>
    <property type="match status" value="2"/>
</dbReference>
<dbReference type="SUPFAM" id="SSF110857">
    <property type="entry name" value="Gamma-glutamyl cyclotransferase-like"/>
    <property type="match status" value="2"/>
</dbReference>
<dbReference type="InterPro" id="IPR009288">
    <property type="entry name" value="AIG2-like_dom"/>
</dbReference>
<dbReference type="Pfam" id="PF13772">
    <property type="entry name" value="AIG2_2"/>
    <property type="match status" value="1"/>
</dbReference>
<proteinExistence type="predicted"/>
<organism evidence="3 4">
    <name type="scientific">Lentibacillus juripiscarius</name>
    <dbReference type="NCBI Taxonomy" id="257446"/>
    <lineage>
        <taxon>Bacteria</taxon>
        <taxon>Bacillati</taxon>
        <taxon>Bacillota</taxon>
        <taxon>Bacilli</taxon>
        <taxon>Bacillales</taxon>
        <taxon>Bacillaceae</taxon>
        <taxon>Lentibacillus</taxon>
    </lineage>
</organism>
<sequence length="278" mass="31860">MPNLFVYGELRKWGSKHDSLNKAACHNSQCWVNGALYAVDEDVPVMGEHPSNRVYGELYEVTETQLQMIDQMMSGFPDSLYQRVSVQVSFDTEESKEAFIYKADASLSSRCTLIPSGDWLVYQYLKHHFIRYFAYGSCMDKERFRQANVAHYFKNVEGRGVLGGFRFQFSRSTDDGGKADLVEKDQEKVEGIVYRIPIRATSYLYRREGVYSQSYRPAIVPVEIHGEVHQALTFIGMEKSPETAPTALYGREILRGGENYLSESYLQMIRGKIHHLQG</sequence>
<dbReference type="InterPro" id="IPR013024">
    <property type="entry name" value="GGCT-like"/>
</dbReference>
<evidence type="ECO:0000259" key="2">
    <source>
        <dbReference type="Pfam" id="PF06094"/>
    </source>
</evidence>
<dbReference type="PANTHER" id="PTHR12935:SF0">
    <property type="entry name" value="GAMMA-GLUTAMYLCYCLOTRANSFERASE"/>
    <property type="match status" value="1"/>
</dbReference>
<protein>
    <submittedName>
        <fullName evidence="3">Gamma-glutamylcyclotransferase</fullName>
    </submittedName>
</protein>
<dbReference type="InterPro" id="IPR017939">
    <property type="entry name" value="G-Glutamylcylcotransferase"/>
</dbReference>
<feature type="domain" description="Gamma-glutamylcyclotransferase AIG2-like" evidence="2">
    <location>
        <begin position="4"/>
        <end position="120"/>
    </location>
</feature>